<dbReference type="GO" id="GO:0005634">
    <property type="term" value="C:nucleus"/>
    <property type="evidence" value="ECO:0007669"/>
    <property type="project" value="TreeGrafter"/>
</dbReference>
<dbReference type="InterPro" id="IPR027417">
    <property type="entry name" value="P-loop_NTPase"/>
</dbReference>
<dbReference type="InterPro" id="IPR013748">
    <property type="entry name" value="Rep_factorC_C"/>
</dbReference>
<keyword evidence="2" id="KW-0235">DNA replication</keyword>
<protein>
    <recommendedName>
        <fullName evidence="6">AAA+ ATPase domain-containing protein</fullName>
    </recommendedName>
</protein>
<dbReference type="SUPFAM" id="SSF48019">
    <property type="entry name" value="post-AAA+ oligomerization domain-like"/>
    <property type="match status" value="1"/>
</dbReference>
<dbReference type="InterPro" id="IPR003959">
    <property type="entry name" value="ATPase_AAA_core"/>
</dbReference>
<reference evidence="7" key="1">
    <citation type="submission" date="2021-01" db="EMBL/GenBank/DDBJ databases">
        <authorList>
            <person name="Corre E."/>
            <person name="Pelletier E."/>
            <person name="Niang G."/>
            <person name="Scheremetjew M."/>
            <person name="Finn R."/>
            <person name="Kale V."/>
            <person name="Holt S."/>
            <person name="Cochrane G."/>
            <person name="Meng A."/>
            <person name="Brown T."/>
            <person name="Cohen L."/>
        </authorList>
    </citation>
    <scope>NUCLEOTIDE SEQUENCE</scope>
    <source>
        <strain evidence="7">CCMP1452</strain>
    </source>
</reference>
<feature type="domain" description="AAA+ ATPase" evidence="6">
    <location>
        <begin position="44"/>
        <end position="197"/>
    </location>
</feature>
<dbReference type="GO" id="GO:0005524">
    <property type="term" value="F:ATP binding"/>
    <property type="evidence" value="ECO:0007669"/>
    <property type="project" value="UniProtKB-KW"/>
</dbReference>
<dbReference type="PANTHER" id="PTHR11669">
    <property type="entry name" value="REPLICATION FACTOR C / DNA POLYMERASE III GAMMA-TAU SUBUNIT"/>
    <property type="match status" value="1"/>
</dbReference>
<dbReference type="Gene3D" id="1.20.272.10">
    <property type="match status" value="1"/>
</dbReference>
<name>A0A7S2RGI0_9STRA</name>
<dbReference type="GO" id="GO:0003677">
    <property type="term" value="F:DNA binding"/>
    <property type="evidence" value="ECO:0007669"/>
    <property type="project" value="InterPro"/>
</dbReference>
<dbReference type="Gene3D" id="3.40.50.300">
    <property type="entry name" value="P-loop containing nucleotide triphosphate hydrolases"/>
    <property type="match status" value="1"/>
</dbReference>
<dbReference type="GO" id="GO:0003689">
    <property type="term" value="F:DNA clamp loader activity"/>
    <property type="evidence" value="ECO:0007669"/>
    <property type="project" value="TreeGrafter"/>
</dbReference>
<organism evidence="7">
    <name type="scientific">Eucampia antarctica</name>
    <dbReference type="NCBI Taxonomy" id="49252"/>
    <lineage>
        <taxon>Eukaryota</taxon>
        <taxon>Sar</taxon>
        <taxon>Stramenopiles</taxon>
        <taxon>Ochrophyta</taxon>
        <taxon>Bacillariophyta</taxon>
        <taxon>Mediophyceae</taxon>
        <taxon>Biddulphiophycidae</taxon>
        <taxon>Hemiaulales</taxon>
        <taxon>Hemiaulaceae</taxon>
        <taxon>Eucampia</taxon>
    </lineage>
</organism>
<feature type="region of interest" description="Disordered" evidence="5">
    <location>
        <begin position="112"/>
        <end position="131"/>
    </location>
</feature>
<gene>
    <name evidence="7" type="ORF">EANT1437_LOCUS6792</name>
</gene>
<keyword evidence="4" id="KW-0067">ATP-binding</keyword>
<proteinExistence type="inferred from homology"/>
<evidence type="ECO:0000256" key="3">
    <source>
        <dbReference type="ARBA" id="ARBA00022741"/>
    </source>
</evidence>
<accession>A0A7S2RGI0</accession>
<dbReference type="CDD" id="cd18140">
    <property type="entry name" value="HLD_clamp_RFC"/>
    <property type="match status" value="1"/>
</dbReference>
<dbReference type="InterPro" id="IPR050238">
    <property type="entry name" value="DNA_Rep/Repair_Clamp_Loader"/>
</dbReference>
<dbReference type="PANTHER" id="PTHR11669:SF20">
    <property type="entry name" value="REPLICATION FACTOR C SUBUNIT 4"/>
    <property type="match status" value="1"/>
</dbReference>
<keyword evidence="3" id="KW-0547">Nucleotide-binding</keyword>
<dbReference type="FunFam" id="3.40.50.300:FF:000129">
    <property type="entry name" value="Replication factor C subunit 5"/>
    <property type="match status" value="1"/>
</dbReference>
<dbReference type="GO" id="GO:0006261">
    <property type="term" value="P:DNA-templated DNA replication"/>
    <property type="evidence" value="ECO:0007669"/>
    <property type="project" value="TreeGrafter"/>
</dbReference>
<dbReference type="AlphaFoldDB" id="A0A7S2RGI0"/>
<dbReference type="EMBL" id="HBHI01013259">
    <property type="protein sequence ID" value="CAD9670477.1"/>
    <property type="molecule type" value="Transcribed_RNA"/>
</dbReference>
<comment type="similarity">
    <text evidence="1">Belongs to the activator 1 small subunits family.</text>
</comment>
<evidence type="ECO:0000256" key="2">
    <source>
        <dbReference type="ARBA" id="ARBA00022705"/>
    </source>
</evidence>
<sequence length="361" mass="40282">MAATTSSEGGSTPWVEKYRPKSLDDVSHQTEVVATLQNAVETNRLPHLLLYGPPGTGKTSVALALCRSLWHPSQWKRRVLELNASDERGISIVRNKIKTFASLAVSNNHSKNYFTKQSQDDDNNNSEEKTYPNPPFKVIILDEADTVTLDAQAALRRVIEAYSKVTRFILICNYVTRIIEPLASRCAKFRFKPLPPDSMMARLETISKAEGCDSVNLEEILRLCKGDMRRAVMTLQSAHTLGGSVDIAEMVGLPPPSLISNLVQKLLQQSPFDQMELCVKDLISEGFAVPYIIQSFWEQLAQLPQEQLSDIDKATIAIKIAEADKNLVDGADDFFQFMLVCSTALKCFANTRRTNTQKITN</sequence>
<dbReference type="InterPro" id="IPR008921">
    <property type="entry name" value="DNA_pol3_clamp-load_cplx_C"/>
</dbReference>
<dbReference type="Gene3D" id="1.10.8.60">
    <property type="match status" value="1"/>
</dbReference>
<dbReference type="CDD" id="cd00009">
    <property type="entry name" value="AAA"/>
    <property type="match status" value="1"/>
</dbReference>
<dbReference type="Pfam" id="PF00004">
    <property type="entry name" value="AAA"/>
    <property type="match status" value="1"/>
</dbReference>
<evidence type="ECO:0000313" key="7">
    <source>
        <dbReference type="EMBL" id="CAD9670477.1"/>
    </source>
</evidence>
<dbReference type="GO" id="GO:0016887">
    <property type="term" value="F:ATP hydrolysis activity"/>
    <property type="evidence" value="ECO:0007669"/>
    <property type="project" value="InterPro"/>
</dbReference>
<dbReference type="SMART" id="SM00382">
    <property type="entry name" value="AAA"/>
    <property type="match status" value="1"/>
</dbReference>
<dbReference type="InterPro" id="IPR003593">
    <property type="entry name" value="AAA+_ATPase"/>
</dbReference>
<dbReference type="GO" id="GO:0005663">
    <property type="term" value="C:DNA replication factor C complex"/>
    <property type="evidence" value="ECO:0007669"/>
    <property type="project" value="TreeGrafter"/>
</dbReference>
<evidence type="ECO:0000256" key="4">
    <source>
        <dbReference type="ARBA" id="ARBA00022840"/>
    </source>
</evidence>
<dbReference type="Pfam" id="PF08542">
    <property type="entry name" value="Rep_fac_C"/>
    <property type="match status" value="1"/>
</dbReference>
<dbReference type="InterPro" id="IPR047854">
    <property type="entry name" value="RFC_lid"/>
</dbReference>
<evidence type="ECO:0000259" key="6">
    <source>
        <dbReference type="SMART" id="SM00382"/>
    </source>
</evidence>
<dbReference type="SUPFAM" id="SSF52540">
    <property type="entry name" value="P-loop containing nucleoside triphosphate hydrolases"/>
    <property type="match status" value="1"/>
</dbReference>
<dbReference type="GO" id="GO:0006281">
    <property type="term" value="P:DNA repair"/>
    <property type="evidence" value="ECO:0007669"/>
    <property type="project" value="TreeGrafter"/>
</dbReference>
<evidence type="ECO:0000256" key="5">
    <source>
        <dbReference type="SAM" id="MobiDB-lite"/>
    </source>
</evidence>
<evidence type="ECO:0000256" key="1">
    <source>
        <dbReference type="ARBA" id="ARBA00005378"/>
    </source>
</evidence>